<evidence type="ECO:0000259" key="8">
    <source>
        <dbReference type="Pfam" id="PF01281"/>
    </source>
</evidence>
<gene>
    <name evidence="7" type="primary">rplI</name>
    <name evidence="10" type="ORF">HW270_01135</name>
</gene>
<feature type="domain" description="Large ribosomal subunit protein bL9 C-terminal" evidence="9">
    <location>
        <begin position="63"/>
        <end position="146"/>
    </location>
</feature>
<dbReference type="InterPro" id="IPR009027">
    <property type="entry name" value="Ribosomal_bL9/RNase_H1_N"/>
</dbReference>
<evidence type="ECO:0000259" key="9">
    <source>
        <dbReference type="Pfam" id="PF03948"/>
    </source>
</evidence>
<dbReference type="InterPro" id="IPR000244">
    <property type="entry name" value="Ribosomal_bL9"/>
</dbReference>
<evidence type="ECO:0000256" key="3">
    <source>
        <dbReference type="ARBA" id="ARBA00022884"/>
    </source>
</evidence>
<dbReference type="InterPro" id="IPR036791">
    <property type="entry name" value="Ribosomal_bL9_C_sf"/>
</dbReference>
<dbReference type="GO" id="GO:0019843">
    <property type="term" value="F:rRNA binding"/>
    <property type="evidence" value="ECO:0007669"/>
    <property type="project" value="UniProtKB-UniRule"/>
</dbReference>
<dbReference type="InterPro" id="IPR020594">
    <property type="entry name" value="Ribosomal_bL9_bac/chp"/>
</dbReference>
<evidence type="ECO:0000256" key="4">
    <source>
        <dbReference type="ARBA" id="ARBA00022980"/>
    </source>
</evidence>
<protein>
    <recommendedName>
        <fullName evidence="6 7">Large ribosomal subunit protein bL9</fullName>
    </recommendedName>
</protein>
<comment type="caution">
    <text evidence="10">The sequence shown here is derived from an EMBL/GenBank/DDBJ whole genome shotgun (WGS) entry which is preliminary data.</text>
</comment>
<evidence type="ECO:0000256" key="2">
    <source>
        <dbReference type="ARBA" id="ARBA00022730"/>
    </source>
</evidence>
<evidence type="ECO:0000256" key="6">
    <source>
        <dbReference type="ARBA" id="ARBA00035292"/>
    </source>
</evidence>
<dbReference type="SUPFAM" id="SSF55653">
    <property type="entry name" value="Ribosomal protein L9 C-domain"/>
    <property type="match status" value="1"/>
</dbReference>
<evidence type="ECO:0000313" key="10">
    <source>
        <dbReference type="EMBL" id="NWO22696.1"/>
    </source>
</evidence>
<organism evidence="10 11">
    <name type="scientific">Mogibacterium timidum</name>
    <dbReference type="NCBI Taxonomy" id="35519"/>
    <lineage>
        <taxon>Bacteria</taxon>
        <taxon>Bacillati</taxon>
        <taxon>Bacillota</taxon>
        <taxon>Clostridia</taxon>
        <taxon>Peptostreptococcales</taxon>
        <taxon>Anaerovoracaceae</taxon>
        <taxon>Mogibacterium</taxon>
    </lineage>
</organism>
<feature type="domain" description="Ribosomal protein L9" evidence="8">
    <location>
        <begin position="1"/>
        <end position="46"/>
    </location>
</feature>
<dbReference type="GO" id="GO:1990904">
    <property type="term" value="C:ribonucleoprotein complex"/>
    <property type="evidence" value="ECO:0007669"/>
    <property type="project" value="UniProtKB-KW"/>
</dbReference>
<dbReference type="AlphaFoldDB" id="A0A7Y8VQD4"/>
<dbReference type="InterPro" id="IPR020070">
    <property type="entry name" value="Ribosomal_bL9_N"/>
</dbReference>
<evidence type="ECO:0000256" key="5">
    <source>
        <dbReference type="ARBA" id="ARBA00023274"/>
    </source>
</evidence>
<comment type="function">
    <text evidence="7">Binds to the 23S rRNA.</text>
</comment>
<keyword evidence="4 7" id="KW-0689">Ribosomal protein</keyword>
<evidence type="ECO:0000256" key="7">
    <source>
        <dbReference type="HAMAP-Rule" id="MF_00503"/>
    </source>
</evidence>
<proteinExistence type="inferred from homology"/>
<comment type="similarity">
    <text evidence="1 7">Belongs to the bacterial ribosomal protein bL9 family.</text>
</comment>
<dbReference type="Gene3D" id="3.10.430.100">
    <property type="entry name" value="Ribosomal protein L9, C-terminal domain"/>
    <property type="match status" value="1"/>
</dbReference>
<dbReference type="GO" id="GO:0005840">
    <property type="term" value="C:ribosome"/>
    <property type="evidence" value="ECO:0007669"/>
    <property type="project" value="UniProtKB-KW"/>
</dbReference>
<dbReference type="NCBIfam" id="TIGR00158">
    <property type="entry name" value="L9"/>
    <property type="match status" value="1"/>
</dbReference>
<dbReference type="Proteomes" id="UP000526307">
    <property type="component" value="Unassembled WGS sequence"/>
</dbReference>
<dbReference type="Pfam" id="PF01281">
    <property type="entry name" value="Ribosomal_L9_N"/>
    <property type="match status" value="1"/>
</dbReference>
<keyword evidence="2 7" id="KW-0699">rRNA-binding</keyword>
<keyword evidence="3 7" id="KW-0694">RNA-binding</keyword>
<keyword evidence="5 7" id="KW-0687">Ribonucleoprotein</keyword>
<keyword evidence="11" id="KW-1185">Reference proteome</keyword>
<dbReference type="Pfam" id="PF03948">
    <property type="entry name" value="Ribosomal_L9_C"/>
    <property type="match status" value="1"/>
</dbReference>
<dbReference type="HAMAP" id="MF_00503">
    <property type="entry name" value="Ribosomal_bL9"/>
    <property type="match status" value="1"/>
</dbReference>
<dbReference type="GO" id="GO:0006412">
    <property type="term" value="P:translation"/>
    <property type="evidence" value="ECO:0007669"/>
    <property type="project" value="UniProtKB-UniRule"/>
</dbReference>
<dbReference type="Gene3D" id="3.40.5.10">
    <property type="entry name" value="Ribosomal protein L9, N-terminal domain"/>
    <property type="match status" value="1"/>
</dbReference>
<dbReference type="PANTHER" id="PTHR21368">
    <property type="entry name" value="50S RIBOSOMAL PROTEIN L9"/>
    <property type="match status" value="1"/>
</dbReference>
<accession>A0A7Y8VQD4</accession>
<evidence type="ECO:0000256" key="1">
    <source>
        <dbReference type="ARBA" id="ARBA00010605"/>
    </source>
</evidence>
<evidence type="ECO:0000313" key="11">
    <source>
        <dbReference type="Proteomes" id="UP000526307"/>
    </source>
</evidence>
<dbReference type="InterPro" id="IPR020069">
    <property type="entry name" value="Ribosomal_bL9_C"/>
</dbReference>
<name>A0A7Y8VQD4_9FIRM</name>
<dbReference type="EMBL" id="JABXYR010000001">
    <property type="protein sequence ID" value="NWO22696.1"/>
    <property type="molecule type" value="Genomic_DNA"/>
</dbReference>
<dbReference type="GO" id="GO:0003735">
    <property type="term" value="F:structural constituent of ribosome"/>
    <property type="evidence" value="ECO:0007669"/>
    <property type="project" value="InterPro"/>
</dbReference>
<dbReference type="InterPro" id="IPR036935">
    <property type="entry name" value="Ribosomal_bL9_N_sf"/>
</dbReference>
<dbReference type="RefSeq" id="WP_178978101.1">
    <property type="nucleotide sequence ID" value="NZ_CAJPUB010000008.1"/>
</dbReference>
<reference evidence="10 11" key="1">
    <citation type="submission" date="2020-06" db="EMBL/GenBank/DDBJ databases">
        <title>Mogibacterium timidum strain W9173 genomic sequence.</title>
        <authorList>
            <person name="Wade W.G."/>
            <person name="Johnston C.D."/>
            <person name="Chen T."/>
            <person name="Dewhirst F.E."/>
        </authorList>
    </citation>
    <scope>NUCLEOTIDE SEQUENCE [LARGE SCALE GENOMIC DNA]</scope>
    <source>
        <strain evidence="10 11">W9173</strain>
    </source>
</reference>
<dbReference type="SUPFAM" id="SSF55658">
    <property type="entry name" value="L9 N-domain-like"/>
    <property type="match status" value="1"/>
</dbReference>
<sequence length="148" mass="16234">MQIILKKDVKGAGKAGDVVKVSDGYARNRLIPGGFAVEATPSNLARVKREKANHEAQIALDKAEANQVKKVLEDKTIRLKTRVGEGGKLFGSVTSMDIADAIKEQTRLDIDKKKIVLKKPIKEIGEHEVEVKLYTEISADIKVAVTEE</sequence>